<dbReference type="InterPro" id="IPR000836">
    <property type="entry name" value="PRTase_dom"/>
</dbReference>
<dbReference type="AlphaFoldDB" id="A0A2M8DRD7"/>
<proteinExistence type="predicted"/>
<dbReference type="Gene3D" id="3.40.50.2020">
    <property type="match status" value="1"/>
</dbReference>
<dbReference type="SUPFAM" id="SSF53271">
    <property type="entry name" value="PRTase-like"/>
    <property type="match status" value="1"/>
</dbReference>
<accession>A0A2M8DRD7</accession>
<evidence type="ECO:0000313" key="2">
    <source>
        <dbReference type="EMBL" id="PJC01898.1"/>
    </source>
</evidence>
<protein>
    <recommendedName>
        <fullName evidence="1">Phosphoribosyltransferase domain-containing protein</fullName>
    </recommendedName>
</protein>
<dbReference type="Proteomes" id="UP000230136">
    <property type="component" value="Unassembled WGS sequence"/>
</dbReference>
<comment type="caution">
    <text evidence="2">The sequence shown here is derived from an EMBL/GenBank/DDBJ whole genome shotgun (WGS) entry which is preliminary data.</text>
</comment>
<sequence length="174" mass="19887">SFDKVYLDKIYYFDFYSIERFGKTKLGQMLLYGKQSGNRQLIKDIVEMVKPALDKLLSRYDFDAVAYIPWTVKREVQFMKLLQKQFNLPLKVIQIDKVRTEIIVPQKTLSKIADRIINAAQTLVARENQQYGTVLLIDDAVGSGATLNEVAHQLKEKRIAKKVIGLAITGSFKG</sequence>
<name>A0A2M8DRD7_9BACT</name>
<feature type="non-terminal residue" evidence="2">
    <location>
        <position position="174"/>
    </location>
</feature>
<organism evidence="2 3">
    <name type="scientific">Candidatus Komeilibacteria bacterium CG_4_9_14_0_8_um_filter_36_9</name>
    <dbReference type="NCBI Taxonomy" id="1974473"/>
    <lineage>
        <taxon>Bacteria</taxon>
        <taxon>Candidatus Komeiliibacteriota</taxon>
    </lineage>
</organism>
<reference evidence="3" key="1">
    <citation type="submission" date="2017-09" db="EMBL/GenBank/DDBJ databases">
        <title>Depth-based differentiation of microbial function through sediment-hosted aquifers and enrichment of novel symbionts in the deep terrestrial subsurface.</title>
        <authorList>
            <person name="Probst A.J."/>
            <person name="Ladd B."/>
            <person name="Jarett J.K."/>
            <person name="Geller-Mcgrath D.E."/>
            <person name="Sieber C.M.K."/>
            <person name="Emerson J.B."/>
            <person name="Anantharaman K."/>
            <person name="Thomas B.C."/>
            <person name="Malmstrom R."/>
            <person name="Stieglmeier M."/>
            <person name="Klingl A."/>
            <person name="Woyke T."/>
            <person name="Ryan C.M."/>
            <person name="Banfield J.F."/>
        </authorList>
    </citation>
    <scope>NUCLEOTIDE SEQUENCE [LARGE SCALE GENOMIC DNA]</scope>
</reference>
<dbReference type="InterPro" id="IPR029057">
    <property type="entry name" value="PRTase-like"/>
</dbReference>
<dbReference type="Pfam" id="PF00156">
    <property type="entry name" value="Pribosyltran"/>
    <property type="match status" value="1"/>
</dbReference>
<feature type="domain" description="Phosphoribosyltransferase" evidence="1">
    <location>
        <begin position="76"/>
        <end position="166"/>
    </location>
</feature>
<gene>
    <name evidence="2" type="ORF">CO073_02330</name>
</gene>
<feature type="non-terminal residue" evidence="2">
    <location>
        <position position="1"/>
    </location>
</feature>
<evidence type="ECO:0000259" key="1">
    <source>
        <dbReference type="Pfam" id="PF00156"/>
    </source>
</evidence>
<evidence type="ECO:0000313" key="3">
    <source>
        <dbReference type="Proteomes" id="UP000230136"/>
    </source>
</evidence>
<dbReference type="CDD" id="cd06223">
    <property type="entry name" value="PRTases_typeI"/>
    <property type="match status" value="1"/>
</dbReference>
<dbReference type="EMBL" id="PFSY01000105">
    <property type="protein sequence ID" value="PJC01898.1"/>
    <property type="molecule type" value="Genomic_DNA"/>
</dbReference>